<keyword evidence="2" id="KW-1185">Reference proteome</keyword>
<proteinExistence type="predicted"/>
<evidence type="ECO:0000313" key="1">
    <source>
        <dbReference type="EMBL" id="MFC7178307.1"/>
    </source>
</evidence>
<sequence>MEITNPITKVTGQTVVAMPSCAVSLFGTRGIPAVAPCVGGLAVSADNGLGLSGLGVLTVSGSGFTGLGRTNDETGLSGDWAILGGGIALRDERPTQASKAAAVVAKHGRYAQASGAGAVKKQDEQQIDMAEAAFTGAEAVRMKAFRGPKPWSERT</sequence>
<comment type="caution">
    <text evidence="1">The sequence shown here is derived from an EMBL/GenBank/DDBJ whole genome shotgun (WGS) entry which is preliminary data.</text>
</comment>
<dbReference type="Proteomes" id="UP001596435">
    <property type="component" value="Unassembled WGS sequence"/>
</dbReference>
<dbReference type="RefSeq" id="WP_345707308.1">
    <property type="nucleotide sequence ID" value="NZ_BAABKV010000001.1"/>
</dbReference>
<gene>
    <name evidence="1" type="ORF">ACFQMG_01870</name>
</gene>
<organism evidence="1 2">
    <name type="scientific">Kitasatospora paranensis</name>
    <dbReference type="NCBI Taxonomy" id="258053"/>
    <lineage>
        <taxon>Bacteria</taxon>
        <taxon>Bacillati</taxon>
        <taxon>Actinomycetota</taxon>
        <taxon>Actinomycetes</taxon>
        <taxon>Kitasatosporales</taxon>
        <taxon>Streptomycetaceae</taxon>
        <taxon>Kitasatospora</taxon>
    </lineage>
</organism>
<evidence type="ECO:0000313" key="2">
    <source>
        <dbReference type="Proteomes" id="UP001596435"/>
    </source>
</evidence>
<accession>A0ABW2FQL7</accession>
<reference evidence="2" key="1">
    <citation type="journal article" date="2019" name="Int. J. Syst. Evol. Microbiol.">
        <title>The Global Catalogue of Microorganisms (GCM) 10K type strain sequencing project: providing services to taxonomists for standard genome sequencing and annotation.</title>
        <authorList>
            <consortium name="The Broad Institute Genomics Platform"/>
            <consortium name="The Broad Institute Genome Sequencing Center for Infectious Disease"/>
            <person name="Wu L."/>
            <person name="Ma J."/>
        </authorList>
    </citation>
    <scope>NUCLEOTIDE SEQUENCE [LARGE SCALE GENOMIC DNA]</scope>
    <source>
        <strain evidence="2">CGMCC 1.12859</strain>
    </source>
</reference>
<protein>
    <submittedName>
        <fullName evidence="1">Uncharacterized protein</fullName>
    </submittedName>
</protein>
<dbReference type="EMBL" id="JBHTAJ010000003">
    <property type="protein sequence ID" value="MFC7178307.1"/>
    <property type="molecule type" value="Genomic_DNA"/>
</dbReference>
<name>A0ABW2FQL7_9ACTN</name>